<keyword evidence="10" id="KW-1185">Reference proteome</keyword>
<dbReference type="HAMAP" id="MF_00357">
    <property type="entry name" value="RNApol_bact_RpoE"/>
    <property type="match status" value="1"/>
</dbReference>
<dbReference type="RefSeq" id="WP_093044862.1">
    <property type="nucleotide sequence ID" value="NZ_FNQR01000007.1"/>
</dbReference>
<evidence type="ECO:0000256" key="6">
    <source>
        <dbReference type="HAMAP-Rule" id="MF_00357"/>
    </source>
</evidence>
<keyword evidence="5 6" id="KW-0804">Transcription</keyword>
<dbReference type="GO" id="GO:0006355">
    <property type="term" value="P:regulation of DNA-templated transcription"/>
    <property type="evidence" value="ECO:0007669"/>
    <property type="project" value="UniProtKB-UniRule"/>
</dbReference>
<dbReference type="Gene3D" id="1.10.10.1250">
    <property type="entry name" value="RNA polymerase, subunit delta, N-terminal domain"/>
    <property type="match status" value="1"/>
</dbReference>
<sequence>MSLKEYSKDQIEEMSMIDLAAVMLEEKREAVDFNDLFHEIADMKGYTEKQKENYIAQFYTDMNIDGGFMTIGTNKWGLKRWYPVEQMEEEISNLPKKRKKKKPKRKVKEKTADEALFEEDLEEDLGLDDEDLNLDESDDGFEGDYDNDDLDEEEEEVIEDDISFIGDDDEEDDDL</sequence>
<comment type="subunit">
    <text evidence="6">RNAP is composed of a core of 2 alpha, a beta and a beta' subunits. The core is associated with a delta subunit and one of several sigma factors.</text>
</comment>
<dbReference type="InterPro" id="IPR038087">
    <property type="entry name" value="RNAP_delta_N_dom_sf"/>
</dbReference>
<dbReference type="GO" id="GO:0006351">
    <property type="term" value="P:DNA-templated transcription"/>
    <property type="evidence" value="ECO:0007669"/>
    <property type="project" value="InterPro"/>
</dbReference>
<evidence type="ECO:0000256" key="7">
    <source>
        <dbReference type="SAM" id="MobiDB-lite"/>
    </source>
</evidence>
<dbReference type="EMBL" id="FNQR01000007">
    <property type="protein sequence ID" value="SEA70510.1"/>
    <property type="molecule type" value="Genomic_DNA"/>
</dbReference>
<dbReference type="GO" id="GO:0000428">
    <property type="term" value="C:DNA-directed RNA polymerase complex"/>
    <property type="evidence" value="ECO:0007669"/>
    <property type="project" value="UniProtKB-KW"/>
</dbReference>
<evidence type="ECO:0000313" key="10">
    <source>
        <dbReference type="Proteomes" id="UP000198584"/>
    </source>
</evidence>
<evidence type="ECO:0000256" key="5">
    <source>
        <dbReference type="ARBA" id="ARBA00023163"/>
    </source>
</evidence>
<keyword evidence="4 6" id="KW-0548">Nucleotidyltransferase</keyword>
<keyword evidence="2 6" id="KW-0240">DNA-directed RNA polymerase</keyword>
<evidence type="ECO:0000256" key="2">
    <source>
        <dbReference type="ARBA" id="ARBA00022478"/>
    </source>
</evidence>
<comment type="similarity">
    <text evidence="1 6">Belongs to the RpoE family.</text>
</comment>
<dbReference type="AlphaFoldDB" id="A0A1H4DDI4"/>
<dbReference type="Proteomes" id="UP000198584">
    <property type="component" value="Unassembled WGS sequence"/>
</dbReference>
<dbReference type="OrthoDB" id="401223at2"/>
<dbReference type="STRING" id="571932.SAMN05421743_10780"/>
<evidence type="ECO:0000313" key="9">
    <source>
        <dbReference type="EMBL" id="SEA70510.1"/>
    </source>
</evidence>
<proteinExistence type="inferred from homology"/>
<keyword evidence="3 6" id="KW-0808">Transferase</keyword>
<feature type="domain" description="HTH HARE-type" evidence="8">
    <location>
        <begin position="14"/>
        <end position="81"/>
    </location>
</feature>
<organism evidence="9 10">
    <name type="scientific">Thalassobacillus cyri</name>
    <dbReference type="NCBI Taxonomy" id="571932"/>
    <lineage>
        <taxon>Bacteria</taxon>
        <taxon>Bacillati</taxon>
        <taxon>Bacillota</taxon>
        <taxon>Bacilli</taxon>
        <taxon>Bacillales</taxon>
        <taxon>Bacillaceae</taxon>
        <taxon>Thalassobacillus</taxon>
    </lineage>
</organism>
<dbReference type="InterPro" id="IPR007759">
    <property type="entry name" value="Asxl_HARE-HTH"/>
</dbReference>
<dbReference type="PROSITE" id="PS51913">
    <property type="entry name" value="HTH_HARE"/>
    <property type="match status" value="1"/>
</dbReference>
<accession>A0A1H4DDI4</accession>
<name>A0A1H4DDI4_9BACI</name>
<gene>
    <name evidence="6" type="primary">rpoE</name>
    <name evidence="9" type="ORF">SAMN05421743_10780</name>
</gene>
<evidence type="ECO:0000259" key="8">
    <source>
        <dbReference type="PROSITE" id="PS51913"/>
    </source>
</evidence>
<dbReference type="Pfam" id="PF05066">
    <property type="entry name" value="HARE-HTH"/>
    <property type="match status" value="1"/>
</dbReference>
<dbReference type="NCBIfam" id="TIGR04567">
    <property type="entry name" value="RNAP_delt_lowGC"/>
    <property type="match status" value="1"/>
</dbReference>
<evidence type="ECO:0000256" key="3">
    <source>
        <dbReference type="ARBA" id="ARBA00022679"/>
    </source>
</evidence>
<evidence type="ECO:0000256" key="1">
    <source>
        <dbReference type="ARBA" id="ARBA00009828"/>
    </source>
</evidence>
<dbReference type="InterPro" id="IPR029757">
    <property type="entry name" value="RpoE"/>
</dbReference>
<feature type="compositionally biased region" description="Acidic residues" evidence="7">
    <location>
        <begin position="115"/>
        <end position="175"/>
    </location>
</feature>
<evidence type="ECO:0000256" key="4">
    <source>
        <dbReference type="ARBA" id="ARBA00022695"/>
    </source>
</evidence>
<feature type="compositionally biased region" description="Basic residues" evidence="7">
    <location>
        <begin position="95"/>
        <end position="108"/>
    </location>
</feature>
<reference evidence="10" key="1">
    <citation type="submission" date="2016-10" db="EMBL/GenBank/DDBJ databases">
        <authorList>
            <person name="Varghese N."/>
            <person name="Submissions S."/>
        </authorList>
    </citation>
    <scope>NUCLEOTIDE SEQUENCE [LARGE SCALE GENOMIC DNA]</scope>
    <source>
        <strain evidence="10">CCM7597</strain>
    </source>
</reference>
<comment type="function">
    <text evidence="6">Participates in both the initiation and recycling phases of transcription. In the presence of the delta subunit, RNAP displays an increased specificity of transcription, a decreased affinity for nucleic acids, and an increased efficiency of RNA synthesis because of enhanced recycling.</text>
</comment>
<protein>
    <recommendedName>
        <fullName evidence="6">Probable DNA-directed RNA polymerase subunit delta</fullName>
    </recommendedName>
    <alternativeName>
        <fullName evidence="6">RNAP delta factor</fullName>
    </alternativeName>
</protein>
<dbReference type="GO" id="GO:0003899">
    <property type="term" value="F:DNA-directed RNA polymerase activity"/>
    <property type="evidence" value="ECO:0007669"/>
    <property type="project" value="UniProtKB-UniRule"/>
</dbReference>
<feature type="region of interest" description="Disordered" evidence="7">
    <location>
        <begin position="92"/>
        <end position="175"/>
    </location>
</feature>